<gene>
    <name evidence="1" type="ORF">Tci_896348</name>
</gene>
<name>A0A699UT91_TANCI</name>
<dbReference type="EMBL" id="BKCJ011352049">
    <property type="protein sequence ID" value="GFD24379.1"/>
    <property type="molecule type" value="Genomic_DNA"/>
</dbReference>
<protein>
    <submittedName>
        <fullName evidence="1">Uncharacterized protein</fullName>
    </submittedName>
</protein>
<evidence type="ECO:0000313" key="1">
    <source>
        <dbReference type="EMBL" id="GFD24379.1"/>
    </source>
</evidence>
<reference evidence="1" key="1">
    <citation type="journal article" date="2019" name="Sci. Rep.">
        <title>Draft genome of Tanacetum cinerariifolium, the natural source of mosquito coil.</title>
        <authorList>
            <person name="Yamashiro T."/>
            <person name="Shiraishi A."/>
            <person name="Satake H."/>
            <person name="Nakayama K."/>
        </authorList>
    </citation>
    <scope>NUCLEOTIDE SEQUENCE</scope>
</reference>
<comment type="caution">
    <text evidence="1">The sequence shown here is derived from an EMBL/GenBank/DDBJ whole genome shotgun (WGS) entry which is preliminary data.</text>
</comment>
<organism evidence="1">
    <name type="scientific">Tanacetum cinerariifolium</name>
    <name type="common">Dalmatian daisy</name>
    <name type="synonym">Chrysanthemum cinerariifolium</name>
    <dbReference type="NCBI Taxonomy" id="118510"/>
    <lineage>
        <taxon>Eukaryota</taxon>
        <taxon>Viridiplantae</taxon>
        <taxon>Streptophyta</taxon>
        <taxon>Embryophyta</taxon>
        <taxon>Tracheophyta</taxon>
        <taxon>Spermatophyta</taxon>
        <taxon>Magnoliopsida</taxon>
        <taxon>eudicotyledons</taxon>
        <taxon>Gunneridae</taxon>
        <taxon>Pentapetalae</taxon>
        <taxon>asterids</taxon>
        <taxon>campanulids</taxon>
        <taxon>Asterales</taxon>
        <taxon>Asteraceae</taxon>
        <taxon>Asteroideae</taxon>
        <taxon>Anthemideae</taxon>
        <taxon>Anthemidinae</taxon>
        <taxon>Tanacetum</taxon>
    </lineage>
</organism>
<proteinExistence type="predicted"/>
<accession>A0A699UT91</accession>
<dbReference type="AlphaFoldDB" id="A0A699UT91"/>
<sequence length="144" mass="16880">TISNRLKPEPITDFRIHPNSKPVVLTVFKNNDKRDFQDHSPFKFPDFGVIKFDELGLIIQKKKNTIVKDLMISLGKRKKKHIELEPEIKVPRLECNQSLLKGVPFVNNMVFEEHEYEIFFTDVFGDQAVQRWNDIHKDGIDSMV</sequence>
<feature type="non-terminal residue" evidence="1">
    <location>
        <position position="1"/>
    </location>
</feature>